<dbReference type="RefSeq" id="WP_274322720.1">
    <property type="nucleotide sequence ID" value="NZ_CP118158.1"/>
</dbReference>
<organism evidence="3 4">
    <name type="scientific">Halosimplex aquaticum</name>
    <dbReference type="NCBI Taxonomy" id="3026162"/>
    <lineage>
        <taxon>Archaea</taxon>
        <taxon>Methanobacteriati</taxon>
        <taxon>Methanobacteriota</taxon>
        <taxon>Stenosarchaea group</taxon>
        <taxon>Halobacteria</taxon>
        <taxon>Halobacteriales</taxon>
        <taxon>Haloarculaceae</taxon>
        <taxon>Halosimplex</taxon>
    </lineage>
</organism>
<keyword evidence="2" id="KW-0812">Transmembrane</keyword>
<protein>
    <submittedName>
        <fullName evidence="3">Uncharacterized protein</fullName>
    </submittedName>
</protein>
<proteinExistence type="predicted"/>
<feature type="transmembrane region" description="Helical" evidence="2">
    <location>
        <begin position="51"/>
        <end position="72"/>
    </location>
</feature>
<keyword evidence="2" id="KW-1133">Transmembrane helix</keyword>
<comment type="caution">
    <text evidence="3">The sequence shown here is derived from an EMBL/GenBank/DDBJ whole genome shotgun (WGS) entry which is preliminary data.</text>
</comment>
<sequence>MTPQLPSNERFVSVAGTLTAMAFALVGGFLALVVAFPVITATDLTPGTAELIQGATGIALVTLGYLVFRFAARRDASPRSEDEETYSDPASTLLWGW</sequence>
<dbReference type="GeneID" id="78821959"/>
<evidence type="ECO:0000256" key="1">
    <source>
        <dbReference type="SAM" id="MobiDB-lite"/>
    </source>
</evidence>
<evidence type="ECO:0000313" key="3">
    <source>
        <dbReference type="EMBL" id="MFC7141640.1"/>
    </source>
</evidence>
<dbReference type="Proteomes" id="UP001596432">
    <property type="component" value="Unassembled WGS sequence"/>
</dbReference>
<feature type="transmembrane region" description="Helical" evidence="2">
    <location>
        <begin position="12"/>
        <end position="39"/>
    </location>
</feature>
<name>A0ABD5Y8G1_9EURY</name>
<accession>A0ABD5Y8G1</accession>
<dbReference type="EMBL" id="JBHTAS010000001">
    <property type="protein sequence ID" value="MFC7141640.1"/>
    <property type="molecule type" value="Genomic_DNA"/>
</dbReference>
<gene>
    <name evidence="3" type="ORF">ACFQMA_17605</name>
</gene>
<evidence type="ECO:0000256" key="2">
    <source>
        <dbReference type="SAM" id="Phobius"/>
    </source>
</evidence>
<feature type="region of interest" description="Disordered" evidence="1">
    <location>
        <begin position="75"/>
        <end position="97"/>
    </location>
</feature>
<dbReference type="AlphaFoldDB" id="A0ABD5Y8G1"/>
<reference evidence="3 4" key="1">
    <citation type="journal article" date="2019" name="Int. J. Syst. Evol. Microbiol.">
        <title>The Global Catalogue of Microorganisms (GCM) 10K type strain sequencing project: providing services to taxonomists for standard genome sequencing and annotation.</title>
        <authorList>
            <consortium name="The Broad Institute Genomics Platform"/>
            <consortium name="The Broad Institute Genome Sequencing Center for Infectious Disease"/>
            <person name="Wu L."/>
            <person name="Ma J."/>
        </authorList>
    </citation>
    <scope>NUCLEOTIDE SEQUENCE [LARGE SCALE GENOMIC DNA]</scope>
    <source>
        <strain evidence="3 4">XZYJT29</strain>
    </source>
</reference>
<keyword evidence="2" id="KW-0472">Membrane</keyword>
<keyword evidence="4" id="KW-1185">Reference proteome</keyword>
<evidence type="ECO:0000313" key="4">
    <source>
        <dbReference type="Proteomes" id="UP001596432"/>
    </source>
</evidence>